<feature type="transmembrane region" description="Helical" evidence="15">
    <location>
        <begin position="7"/>
        <end position="26"/>
    </location>
</feature>
<dbReference type="CDD" id="cd11056">
    <property type="entry name" value="CYP6-like"/>
    <property type="match status" value="1"/>
</dbReference>
<evidence type="ECO:0000256" key="15">
    <source>
        <dbReference type="SAM" id="Phobius"/>
    </source>
</evidence>
<evidence type="ECO:0000256" key="14">
    <source>
        <dbReference type="RuleBase" id="RU000461"/>
    </source>
</evidence>
<dbReference type="Gene3D" id="1.10.630.10">
    <property type="entry name" value="Cytochrome P450"/>
    <property type="match status" value="1"/>
</dbReference>
<sequence length="500" mass="57452">MFITDKLVTDLIIAVVTLIIAAYLYIKHKYSYWTKKGIPQIPPTFPFGNYGKGLPKGMSLGAHSATYYDEFKKHGHKLGGVYLGLDPYLVLIDVTHAKNIFNKDFSNFADRGIYYNKNHPITVNILTQCGEEWRTTRSKFTNIFTSAKMKYFFNTIKLCKDELRTHLEIITKDDNTEVDIYEVIACYLTDVIVSVIFGVDANSFKSPDAIFRKLGRQMFETFSLPFKIELFLIICYPTLAKRFNLSMVQPELNKFFNKFVPEAVEHRIKNNVHRADFLELLIEMKNSGIDLTQDEMVAQSFAFFAAGFETSAKTFMLLFYELSINSELQERARIEISEVLAKHGDLTYDALNEMTYLSQLINETMRKYPLVATLNRVCVNDYKFPDTNVVIEKGTGIIIPVLGYHRDPNLFPDPDKFDPDRFKDKNVKHHGYFPFGDGPRLCIGARLGILQVKLGLVEIIKNYEVSLSPKVKEPLMFDPFTFVTKMTETVLVKLKKINCT</sequence>
<evidence type="ECO:0000256" key="2">
    <source>
        <dbReference type="ARBA" id="ARBA00004174"/>
    </source>
</evidence>
<reference evidence="16" key="1">
    <citation type="submission" date="2022-01" db="EMBL/GenBank/DDBJ databases">
        <authorList>
            <person name="King R."/>
        </authorList>
    </citation>
    <scope>NUCLEOTIDE SEQUENCE</scope>
</reference>
<evidence type="ECO:0000256" key="12">
    <source>
        <dbReference type="ARBA" id="ARBA00023136"/>
    </source>
</evidence>
<evidence type="ECO:0000256" key="5">
    <source>
        <dbReference type="ARBA" id="ARBA00022617"/>
    </source>
</evidence>
<comment type="cofactor">
    <cofactor evidence="1 13">
        <name>heme</name>
        <dbReference type="ChEBI" id="CHEBI:30413"/>
    </cofactor>
</comment>
<gene>
    <name evidence="16" type="ORF">PSYICH_LOCUS15195</name>
</gene>
<keyword evidence="9 14" id="KW-0560">Oxidoreductase</keyword>
<proteinExistence type="inferred from homology"/>
<evidence type="ECO:0000256" key="7">
    <source>
        <dbReference type="ARBA" id="ARBA00022824"/>
    </source>
</evidence>
<evidence type="ECO:0000256" key="10">
    <source>
        <dbReference type="ARBA" id="ARBA00023004"/>
    </source>
</evidence>
<comment type="similarity">
    <text evidence="4 14">Belongs to the cytochrome P450 family.</text>
</comment>
<evidence type="ECO:0000313" key="16">
    <source>
        <dbReference type="EMBL" id="CAH1115785.1"/>
    </source>
</evidence>
<keyword evidence="5 13" id="KW-0349">Heme</keyword>
<keyword evidence="7" id="KW-0256">Endoplasmic reticulum</keyword>
<dbReference type="PROSITE" id="PS00086">
    <property type="entry name" value="CYTOCHROME_P450"/>
    <property type="match status" value="1"/>
</dbReference>
<accession>A0A9P0D867</accession>
<keyword evidence="8" id="KW-0492">Microsome</keyword>
<dbReference type="InterPro" id="IPR017972">
    <property type="entry name" value="Cyt_P450_CS"/>
</dbReference>
<feature type="binding site" description="axial binding residue" evidence="13">
    <location>
        <position position="442"/>
    </location>
    <ligand>
        <name>heme</name>
        <dbReference type="ChEBI" id="CHEBI:30413"/>
    </ligand>
    <ligandPart>
        <name>Fe</name>
        <dbReference type="ChEBI" id="CHEBI:18248"/>
    </ligandPart>
</feature>
<dbReference type="InterPro" id="IPR002401">
    <property type="entry name" value="Cyt_P450_E_grp-I"/>
</dbReference>
<dbReference type="GO" id="GO:0005506">
    <property type="term" value="F:iron ion binding"/>
    <property type="evidence" value="ECO:0007669"/>
    <property type="project" value="InterPro"/>
</dbReference>
<dbReference type="GO" id="GO:0020037">
    <property type="term" value="F:heme binding"/>
    <property type="evidence" value="ECO:0007669"/>
    <property type="project" value="InterPro"/>
</dbReference>
<dbReference type="Pfam" id="PF00067">
    <property type="entry name" value="p450"/>
    <property type="match status" value="1"/>
</dbReference>
<evidence type="ECO:0000256" key="13">
    <source>
        <dbReference type="PIRSR" id="PIRSR602401-1"/>
    </source>
</evidence>
<evidence type="ECO:0000256" key="11">
    <source>
        <dbReference type="ARBA" id="ARBA00023033"/>
    </source>
</evidence>
<evidence type="ECO:0000313" key="17">
    <source>
        <dbReference type="Proteomes" id="UP001153636"/>
    </source>
</evidence>
<dbReference type="EMBL" id="OV651821">
    <property type="protein sequence ID" value="CAH1115785.1"/>
    <property type="molecule type" value="Genomic_DNA"/>
</dbReference>
<keyword evidence="11 14" id="KW-0503">Monooxygenase</keyword>
<dbReference type="GO" id="GO:0016705">
    <property type="term" value="F:oxidoreductase activity, acting on paired donors, with incorporation or reduction of molecular oxygen"/>
    <property type="evidence" value="ECO:0007669"/>
    <property type="project" value="InterPro"/>
</dbReference>
<dbReference type="SUPFAM" id="SSF48264">
    <property type="entry name" value="Cytochrome P450"/>
    <property type="match status" value="1"/>
</dbReference>
<dbReference type="GO" id="GO:0005789">
    <property type="term" value="C:endoplasmic reticulum membrane"/>
    <property type="evidence" value="ECO:0007669"/>
    <property type="project" value="UniProtKB-SubCell"/>
</dbReference>
<dbReference type="InterPro" id="IPR050476">
    <property type="entry name" value="Insect_CytP450_Detox"/>
</dbReference>
<evidence type="ECO:0000256" key="8">
    <source>
        <dbReference type="ARBA" id="ARBA00022848"/>
    </source>
</evidence>
<keyword evidence="17" id="KW-1185">Reference proteome</keyword>
<keyword evidence="15" id="KW-1133">Transmembrane helix</keyword>
<organism evidence="16 17">
    <name type="scientific">Psylliodes chrysocephalus</name>
    <dbReference type="NCBI Taxonomy" id="3402493"/>
    <lineage>
        <taxon>Eukaryota</taxon>
        <taxon>Metazoa</taxon>
        <taxon>Ecdysozoa</taxon>
        <taxon>Arthropoda</taxon>
        <taxon>Hexapoda</taxon>
        <taxon>Insecta</taxon>
        <taxon>Pterygota</taxon>
        <taxon>Neoptera</taxon>
        <taxon>Endopterygota</taxon>
        <taxon>Coleoptera</taxon>
        <taxon>Polyphaga</taxon>
        <taxon>Cucujiformia</taxon>
        <taxon>Chrysomeloidea</taxon>
        <taxon>Chrysomelidae</taxon>
        <taxon>Galerucinae</taxon>
        <taxon>Alticini</taxon>
        <taxon>Psylliodes</taxon>
    </lineage>
</organism>
<evidence type="ECO:0008006" key="18">
    <source>
        <dbReference type="Google" id="ProtNLM"/>
    </source>
</evidence>
<dbReference type="PRINTS" id="PR00385">
    <property type="entry name" value="P450"/>
</dbReference>
<comment type="subcellular location">
    <subcellularLocation>
        <location evidence="3">Endoplasmic reticulum membrane</location>
        <topology evidence="3">Peripheral membrane protein</topology>
    </subcellularLocation>
    <subcellularLocation>
        <location evidence="2">Microsome membrane</location>
        <topology evidence="2">Peripheral membrane protein</topology>
    </subcellularLocation>
</comment>
<dbReference type="InterPro" id="IPR001128">
    <property type="entry name" value="Cyt_P450"/>
</dbReference>
<protein>
    <recommendedName>
        <fullName evidence="18">Cytochrome P450</fullName>
    </recommendedName>
</protein>
<evidence type="ECO:0000256" key="1">
    <source>
        <dbReference type="ARBA" id="ARBA00001971"/>
    </source>
</evidence>
<dbReference type="InterPro" id="IPR036396">
    <property type="entry name" value="Cyt_P450_sf"/>
</dbReference>
<dbReference type="PRINTS" id="PR00463">
    <property type="entry name" value="EP450I"/>
</dbReference>
<keyword evidence="12 15" id="KW-0472">Membrane</keyword>
<dbReference type="AlphaFoldDB" id="A0A9P0D867"/>
<dbReference type="GO" id="GO:0004497">
    <property type="term" value="F:monooxygenase activity"/>
    <property type="evidence" value="ECO:0007669"/>
    <property type="project" value="UniProtKB-KW"/>
</dbReference>
<keyword evidence="6 13" id="KW-0479">Metal-binding</keyword>
<keyword evidence="10 13" id="KW-0408">Iron</keyword>
<dbReference type="Proteomes" id="UP001153636">
    <property type="component" value="Chromosome 9"/>
</dbReference>
<evidence type="ECO:0000256" key="3">
    <source>
        <dbReference type="ARBA" id="ARBA00004406"/>
    </source>
</evidence>
<dbReference type="PANTHER" id="PTHR24292:SF100">
    <property type="entry name" value="CYTOCHROME P450 6A16, ISOFORM B-RELATED"/>
    <property type="match status" value="1"/>
</dbReference>
<evidence type="ECO:0000256" key="9">
    <source>
        <dbReference type="ARBA" id="ARBA00023002"/>
    </source>
</evidence>
<dbReference type="PANTHER" id="PTHR24292">
    <property type="entry name" value="CYTOCHROME P450"/>
    <property type="match status" value="1"/>
</dbReference>
<dbReference type="FunFam" id="1.10.630.10:FF:000042">
    <property type="entry name" value="Cytochrome P450"/>
    <property type="match status" value="1"/>
</dbReference>
<name>A0A9P0D867_9CUCU</name>
<evidence type="ECO:0000256" key="6">
    <source>
        <dbReference type="ARBA" id="ARBA00022723"/>
    </source>
</evidence>
<keyword evidence="15" id="KW-0812">Transmembrane</keyword>
<evidence type="ECO:0000256" key="4">
    <source>
        <dbReference type="ARBA" id="ARBA00010617"/>
    </source>
</evidence>
<dbReference type="OrthoDB" id="2789670at2759"/>